<evidence type="ECO:0000256" key="2">
    <source>
        <dbReference type="SAM" id="SignalP"/>
    </source>
</evidence>
<feature type="chain" id="PRO_5014135045" evidence="2">
    <location>
        <begin position="23"/>
        <end position="226"/>
    </location>
</feature>
<feature type="transmembrane region" description="Helical" evidence="1">
    <location>
        <begin position="86"/>
        <end position="104"/>
    </location>
</feature>
<accession>A0A2I1HPF1</accession>
<sequence length="226" mass="26559">MRNLKNLLFGIILLSSFGSVFADEYDPKQDVFDQVINTLVPLLIVILFKESEEHLKKSDENSDDVKATRSKTTLDKIRIPVEIRRAFDDFLFLLSLFVLPSIVFHKNHEKFETPLWISIFSGVTAGFVFISIIIIYIAWNKKDDSIFWWIAFRILPFVIDLCHVFSDICFLSYTRSIPVGNFKDGFIYIHAVTGILEFYIMFLKKNSESRKKRKISAYYRHFQKYV</sequence>
<dbReference type="VEuPathDB" id="FungiDB:FUN_020852"/>
<dbReference type="InterPro" id="IPR046566">
    <property type="entry name" value="DUF6720"/>
</dbReference>
<proteinExistence type="predicted"/>
<evidence type="ECO:0000256" key="1">
    <source>
        <dbReference type="SAM" id="Phobius"/>
    </source>
</evidence>
<keyword evidence="4" id="KW-1185">Reference proteome</keyword>
<feature type="transmembrane region" description="Helical" evidence="1">
    <location>
        <begin position="116"/>
        <end position="139"/>
    </location>
</feature>
<gene>
    <name evidence="3" type="ORF">RhiirA4_431358</name>
</gene>
<protein>
    <submittedName>
        <fullName evidence="3">Uncharacterized protein</fullName>
    </submittedName>
</protein>
<feature type="transmembrane region" description="Helical" evidence="1">
    <location>
        <begin position="32"/>
        <end position="48"/>
    </location>
</feature>
<dbReference type="Proteomes" id="UP000234323">
    <property type="component" value="Unassembled WGS sequence"/>
</dbReference>
<reference evidence="3 4" key="1">
    <citation type="submission" date="2015-10" db="EMBL/GenBank/DDBJ databases">
        <title>Genome analyses suggest a sexual origin of heterokaryosis in a supposedly ancient asexual fungus.</title>
        <authorList>
            <person name="Ropars J."/>
            <person name="Sedzielewska K."/>
            <person name="Noel J."/>
            <person name="Charron P."/>
            <person name="Farinelli L."/>
            <person name="Marton T."/>
            <person name="Kruger M."/>
            <person name="Pelin A."/>
            <person name="Brachmann A."/>
            <person name="Corradi N."/>
        </authorList>
    </citation>
    <scope>NUCLEOTIDE SEQUENCE [LARGE SCALE GENOMIC DNA]</scope>
    <source>
        <strain evidence="3 4">A4</strain>
    </source>
</reference>
<name>A0A2I1HPF1_9GLOM</name>
<dbReference type="AlphaFoldDB" id="A0A2I1HPF1"/>
<evidence type="ECO:0000313" key="3">
    <source>
        <dbReference type="EMBL" id="PKY60761.1"/>
    </source>
</evidence>
<keyword evidence="1" id="KW-0472">Membrane</keyword>
<feature type="transmembrane region" description="Helical" evidence="1">
    <location>
        <begin position="146"/>
        <end position="173"/>
    </location>
</feature>
<evidence type="ECO:0000313" key="4">
    <source>
        <dbReference type="Proteomes" id="UP000234323"/>
    </source>
</evidence>
<dbReference type="Pfam" id="PF20480">
    <property type="entry name" value="DUF6720"/>
    <property type="match status" value="1"/>
</dbReference>
<feature type="transmembrane region" description="Helical" evidence="1">
    <location>
        <begin position="185"/>
        <end position="203"/>
    </location>
</feature>
<keyword evidence="2" id="KW-0732">Signal</keyword>
<comment type="caution">
    <text evidence="3">The sequence shown here is derived from an EMBL/GenBank/DDBJ whole genome shotgun (WGS) entry which is preliminary data.</text>
</comment>
<keyword evidence="1" id="KW-0812">Transmembrane</keyword>
<keyword evidence="1" id="KW-1133">Transmembrane helix</keyword>
<feature type="signal peptide" evidence="2">
    <location>
        <begin position="1"/>
        <end position="22"/>
    </location>
</feature>
<organism evidence="3 4">
    <name type="scientific">Rhizophagus irregularis</name>
    <dbReference type="NCBI Taxonomy" id="588596"/>
    <lineage>
        <taxon>Eukaryota</taxon>
        <taxon>Fungi</taxon>
        <taxon>Fungi incertae sedis</taxon>
        <taxon>Mucoromycota</taxon>
        <taxon>Glomeromycotina</taxon>
        <taxon>Glomeromycetes</taxon>
        <taxon>Glomerales</taxon>
        <taxon>Glomeraceae</taxon>
        <taxon>Rhizophagus</taxon>
    </lineage>
</organism>
<dbReference type="EMBL" id="LLXI01004573">
    <property type="protein sequence ID" value="PKY60761.1"/>
    <property type="molecule type" value="Genomic_DNA"/>
</dbReference>
<dbReference type="VEuPathDB" id="FungiDB:RhiirA1_488964"/>